<dbReference type="PRINTS" id="PR00792">
    <property type="entry name" value="PEPSIN"/>
</dbReference>
<dbReference type="InterPro" id="IPR033121">
    <property type="entry name" value="PEPTIDASE_A1"/>
</dbReference>
<feature type="active site" evidence="3">
    <location>
        <position position="305"/>
    </location>
</feature>
<dbReference type="EMBL" id="QGMH01000003">
    <property type="protein sequence ID" value="TVY30837.1"/>
    <property type="molecule type" value="Genomic_DNA"/>
</dbReference>
<dbReference type="RefSeq" id="XP_031009621.1">
    <property type="nucleotide sequence ID" value="XM_031145839.1"/>
</dbReference>
<dbReference type="PROSITE" id="PS00141">
    <property type="entry name" value="ASP_PROTEASE"/>
    <property type="match status" value="1"/>
</dbReference>
<dbReference type="Pfam" id="PF00026">
    <property type="entry name" value="Asp"/>
    <property type="match status" value="1"/>
</dbReference>
<dbReference type="PANTHER" id="PTHR47966">
    <property type="entry name" value="BETA-SITE APP-CLEAVING ENZYME, ISOFORM A-RELATED"/>
    <property type="match status" value="1"/>
</dbReference>
<dbReference type="InterPro" id="IPR034164">
    <property type="entry name" value="Pepsin-like_dom"/>
</dbReference>
<keyword evidence="7" id="KW-1185">Reference proteome</keyword>
<keyword evidence="2 4" id="KW-0064">Aspartyl protease</keyword>
<feature type="domain" description="Peptidase A1" evidence="5">
    <location>
        <begin position="70"/>
        <end position="420"/>
    </location>
</feature>
<dbReference type="Gene3D" id="2.40.70.10">
    <property type="entry name" value="Acid Proteases"/>
    <property type="match status" value="2"/>
</dbReference>
<evidence type="ECO:0000256" key="4">
    <source>
        <dbReference type="RuleBase" id="RU000454"/>
    </source>
</evidence>
<dbReference type="PROSITE" id="PS51767">
    <property type="entry name" value="PEPTIDASE_A1"/>
    <property type="match status" value="1"/>
</dbReference>
<dbReference type="SUPFAM" id="SSF50630">
    <property type="entry name" value="Acid proteases"/>
    <property type="match status" value="1"/>
</dbReference>
<dbReference type="GeneID" id="41981048"/>
<dbReference type="Proteomes" id="UP000431533">
    <property type="component" value="Unassembled WGS sequence"/>
</dbReference>
<accession>A0A8H8U1W1</accession>
<feature type="non-terminal residue" evidence="6">
    <location>
        <position position="1"/>
    </location>
</feature>
<dbReference type="OrthoDB" id="15189at2759"/>
<keyword evidence="4" id="KW-0645">Protease</keyword>
<evidence type="ECO:0000256" key="1">
    <source>
        <dbReference type="ARBA" id="ARBA00007447"/>
    </source>
</evidence>
<dbReference type="AlphaFoldDB" id="A0A8H8U1W1"/>
<sequence>ALLPNAASYTPQVARDIQVRGPIAFSAASPLVKTTNYMTLRKKDRHNPRAASSLLAKNSSLISLFGSAQFDTNVTFGDQTFELLVDTGSSDTWVIHSDFTCVNQTTSALLTQAACAFGPAYTKTPEFVQIPEENFNITYGDGEFLTGILGYENLTLAGITVNTTIPIVDFAAWDGDGTSSGLLGLGYPNVTRAYVGTDPHNDSVHAFYDPIFTTMYKQGLVAPMFSLAIERDLSGPAGYLALGGLPPVDFVEEFTSTPIVITRLANTQKYPVGYDFYSINMDAVVLDNVSLPSAANGTAYSYLVDSGTTLNYFPTELADAVAAAYDPPATHQPDDDGTYYVDCNATAPGLGLTIGGTTFWTNPIDMIQVSGTDDDGNDICVSGIYNEGSDPTTDKYVLGCTFFKNVVAVFDVGAVEMRFAAREYYDSNNFGT</sequence>
<dbReference type="PANTHER" id="PTHR47966:SF47">
    <property type="entry name" value="ENDOPEPTIDASE, PUTATIVE (AFU_ORTHOLOGUE AFUA_3G01220)-RELATED"/>
    <property type="match status" value="1"/>
</dbReference>
<comment type="similarity">
    <text evidence="1 4">Belongs to the peptidase A1 family.</text>
</comment>
<feature type="active site" evidence="3">
    <location>
        <position position="86"/>
    </location>
</feature>
<organism evidence="6 7">
    <name type="scientific">Lachnellula hyalina</name>
    <dbReference type="NCBI Taxonomy" id="1316788"/>
    <lineage>
        <taxon>Eukaryota</taxon>
        <taxon>Fungi</taxon>
        <taxon>Dikarya</taxon>
        <taxon>Ascomycota</taxon>
        <taxon>Pezizomycotina</taxon>
        <taxon>Leotiomycetes</taxon>
        <taxon>Helotiales</taxon>
        <taxon>Lachnaceae</taxon>
        <taxon>Lachnellula</taxon>
    </lineage>
</organism>
<name>A0A8H8U1W1_9HELO</name>
<evidence type="ECO:0000256" key="2">
    <source>
        <dbReference type="ARBA" id="ARBA00022750"/>
    </source>
</evidence>
<comment type="caution">
    <text evidence="6">The sequence shown here is derived from an EMBL/GenBank/DDBJ whole genome shotgun (WGS) entry which is preliminary data.</text>
</comment>
<protein>
    <submittedName>
        <fullName evidence="6">Putative aspartic-type endopeptidase</fullName>
    </submittedName>
</protein>
<dbReference type="CDD" id="cd05471">
    <property type="entry name" value="pepsin_like"/>
    <property type="match status" value="1"/>
</dbReference>
<proteinExistence type="inferred from homology"/>
<dbReference type="GO" id="GO:0004190">
    <property type="term" value="F:aspartic-type endopeptidase activity"/>
    <property type="evidence" value="ECO:0007669"/>
    <property type="project" value="UniProtKB-KW"/>
</dbReference>
<gene>
    <name evidence="6" type="ORF">LHYA1_G000850</name>
</gene>
<reference evidence="6 7" key="1">
    <citation type="submission" date="2018-05" db="EMBL/GenBank/DDBJ databases">
        <title>Genome sequencing and assembly of the regulated plant pathogen Lachnellula willkommii and related sister species for the development of diagnostic species identification markers.</title>
        <authorList>
            <person name="Giroux E."/>
            <person name="Bilodeau G."/>
        </authorList>
    </citation>
    <scope>NUCLEOTIDE SEQUENCE [LARGE SCALE GENOMIC DNA]</scope>
    <source>
        <strain evidence="6 7">CBS 185.66</strain>
    </source>
</reference>
<evidence type="ECO:0000259" key="5">
    <source>
        <dbReference type="PROSITE" id="PS51767"/>
    </source>
</evidence>
<evidence type="ECO:0000256" key="3">
    <source>
        <dbReference type="PIRSR" id="PIRSR601461-1"/>
    </source>
</evidence>
<keyword evidence="4" id="KW-0378">Hydrolase</keyword>
<dbReference type="InterPro" id="IPR001461">
    <property type="entry name" value="Aspartic_peptidase_A1"/>
</dbReference>
<dbReference type="GO" id="GO:0006508">
    <property type="term" value="P:proteolysis"/>
    <property type="evidence" value="ECO:0007669"/>
    <property type="project" value="UniProtKB-KW"/>
</dbReference>
<evidence type="ECO:0000313" key="6">
    <source>
        <dbReference type="EMBL" id="TVY30837.1"/>
    </source>
</evidence>
<dbReference type="GO" id="GO:0000324">
    <property type="term" value="C:fungal-type vacuole"/>
    <property type="evidence" value="ECO:0007669"/>
    <property type="project" value="TreeGrafter"/>
</dbReference>
<evidence type="ECO:0000313" key="7">
    <source>
        <dbReference type="Proteomes" id="UP000431533"/>
    </source>
</evidence>
<dbReference type="InterPro" id="IPR001969">
    <property type="entry name" value="Aspartic_peptidase_AS"/>
</dbReference>
<dbReference type="InterPro" id="IPR021109">
    <property type="entry name" value="Peptidase_aspartic_dom_sf"/>
</dbReference>